<keyword evidence="4" id="KW-1003">Cell membrane</keyword>
<dbReference type="InterPro" id="IPR051084">
    <property type="entry name" value="H+-coupled_symporters"/>
</dbReference>
<feature type="transmembrane region" description="Helical" evidence="9">
    <location>
        <begin position="42"/>
        <end position="66"/>
    </location>
</feature>
<reference evidence="11 12" key="1">
    <citation type="submission" date="2015-06" db="EMBL/GenBank/DDBJ databases">
        <title>Comparative genome analysis of nirS-carrying Bradyrhizobium sp. strains.</title>
        <authorList>
            <person name="Ishii S."/>
            <person name="Jang J."/>
            <person name="Nishizawa T."/>
            <person name="Senoo K."/>
        </authorList>
    </citation>
    <scope>NUCLEOTIDE SEQUENCE [LARGE SCALE GENOMIC DNA]</scope>
    <source>
        <strain evidence="11 12">TSA1</strain>
    </source>
</reference>
<evidence type="ECO:0000256" key="5">
    <source>
        <dbReference type="ARBA" id="ARBA00022692"/>
    </source>
</evidence>
<evidence type="ECO:0000259" key="10">
    <source>
        <dbReference type="PROSITE" id="PS50850"/>
    </source>
</evidence>
<evidence type="ECO:0000256" key="4">
    <source>
        <dbReference type="ARBA" id="ARBA00022475"/>
    </source>
</evidence>
<dbReference type="PANTHER" id="PTHR43528">
    <property type="entry name" value="ALPHA-KETOGLUTARATE PERMEASE"/>
    <property type="match status" value="1"/>
</dbReference>
<feature type="transmembrane region" description="Helical" evidence="9">
    <location>
        <begin position="298"/>
        <end position="320"/>
    </location>
</feature>
<feature type="transmembrane region" description="Helical" evidence="9">
    <location>
        <begin position="178"/>
        <end position="197"/>
    </location>
</feature>
<dbReference type="EMBL" id="LFJC01000003">
    <property type="protein sequence ID" value="PIT05976.1"/>
    <property type="molecule type" value="Genomic_DNA"/>
</dbReference>
<dbReference type="GO" id="GO:0005886">
    <property type="term" value="C:plasma membrane"/>
    <property type="evidence" value="ECO:0007669"/>
    <property type="project" value="UniProtKB-SubCell"/>
</dbReference>
<comment type="subcellular location">
    <subcellularLocation>
        <location evidence="1">Cell membrane</location>
        <topology evidence="1">Multi-pass membrane protein</topology>
    </subcellularLocation>
</comment>
<keyword evidence="5 9" id="KW-0812">Transmembrane</keyword>
<feature type="transmembrane region" description="Helical" evidence="9">
    <location>
        <begin position="108"/>
        <end position="135"/>
    </location>
</feature>
<evidence type="ECO:0000256" key="9">
    <source>
        <dbReference type="SAM" id="Phobius"/>
    </source>
</evidence>
<keyword evidence="12" id="KW-1185">Reference proteome</keyword>
<dbReference type="AlphaFoldDB" id="A0A2M6UN31"/>
<sequence length="426" mass="45518">MAIRRAILSCGLGQMFEIYDFLIYAFMAAPLARAFFPSTDPMAGLLSTFATFAVGFFMRPVGAVVIGSYGDRFGRRAALVMTIGLMAAGTGAIGLLPTYATWGVAAPILLIACRMAQGFSTGGEWGGAAAFLVEYAPAGKRGWISSFQQAATALGLLLATAVSYLLTTFFEPEVFNAWGWRLAFLLGFVLGPVGHYLRTHVHETPSFERAAEKQEVIESPVRLAISRYRKPLLIGFGVSICACAINYIFLVFFPSFAQQQLKIPASTTFLSTAVSGVVYLVLAPVMGAVSDRVGRRPVFLAASAFSAVGAYPLFMLVVSMPSATGLILTQALASVLLSMYCGPLCAILSEQFPTRIRYSALSISYGLAVTIFGGLAPYISAHLVQMTANPLAPAFYVTITAALTFVATLFAQERARLPLPEESVST</sequence>
<evidence type="ECO:0000313" key="12">
    <source>
        <dbReference type="Proteomes" id="UP000228930"/>
    </source>
</evidence>
<organism evidence="11 12">
    <name type="scientific">Bradyrhizobium nitroreducens</name>
    <dbReference type="NCBI Taxonomy" id="709803"/>
    <lineage>
        <taxon>Bacteria</taxon>
        <taxon>Pseudomonadati</taxon>
        <taxon>Pseudomonadota</taxon>
        <taxon>Alphaproteobacteria</taxon>
        <taxon>Hyphomicrobiales</taxon>
        <taxon>Nitrobacteraceae</taxon>
        <taxon>Bradyrhizobium</taxon>
    </lineage>
</organism>
<dbReference type="InterPro" id="IPR020846">
    <property type="entry name" value="MFS_dom"/>
</dbReference>
<feature type="transmembrane region" description="Helical" evidence="9">
    <location>
        <begin position="147"/>
        <end position="166"/>
    </location>
</feature>
<evidence type="ECO:0000256" key="2">
    <source>
        <dbReference type="ARBA" id="ARBA00008240"/>
    </source>
</evidence>
<comment type="similarity">
    <text evidence="2">Belongs to the major facilitator superfamily. Metabolite:H+ Symporter (MHS) family (TC 2.A.1.6) family.</text>
</comment>
<dbReference type="Gene3D" id="1.20.1250.20">
    <property type="entry name" value="MFS general substrate transporter like domains"/>
    <property type="match status" value="2"/>
</dbReference>
<keyword evidence="3" id="KW-0813">Transport</keyword>
<feature type="transmembrane region" description="Helical" evidence="9">
    <location>
        <begin position="232"/>
        <end position="253"/>
    </location>
</feature>
<protein>
    <recommendedName>
        <fullName evidence="10">Major facilitator superfamily (MFS) profile domain-containing protein</fullName>
    </recommendedName>
</protein>
<dbReference type="PANTHER" id="PTHR43528:SF8">
    <property type="entry name" value="BLR0239 PROTEIN"/>
    <property type="match status" value="1"/>
</dbReference>
<dbReference type="Proteomes" id="UP000228930">
    <property type="component" value="Unassembled WGS sequence"/>
</dbReference>
<dbReference type="InterPro" id="IPR005829">
    <property type="entry name" value="Sugar_transporter_CS"/>
</dbReference>
<feature type="transmembrane region" description="Helical" evidence="9">
    <location>
        <begin position="326"/>
        <end position="348"/>
    </location>
</feature>
<keyword evidence="8 9" id="KW-0472">Membrane</keyword>
<dbReference type="GO" id="GO:0015293">
    <property type="term" value="F:symporter activity"/>
    <property type="evidence" value="ECO:0007669"/>
    <property type="project" value="UniProtKB-KW"/>
</dbReference>
<feature type="transmembrane region" description="Helical" evidence="9">
    <location>
        <begin position="391"/>
        <end position="411"/>
    </location>
</feature>
<feature type="transmembrane region" description="Helical" evidence="9">
    <location>
        <begin position="78"/>
        <end position="102"/>
    </location>
</feature>
<dbReference type="InterPro" id="IPR011701">
    <property type="entry name" value="MFS"/>
</dbReference>
<evidence type="ECO:0000313" key="11">
    <source>
        <dbReference type="EMBL" id="PIT05976.1"/>
    </source>
</evidence>
<feature type="transmembrane region" description="Helical" evidence="9">
    <location>
        <begin position="360"/>
        <end position="379"/>
    </location>
</feature>
<dbReference type="PROSITE" id="PS50850">
    <property type="entry name" value="MFS"/>
    <property type="match status" value="1"/>
</dbReference>
<evidence type="ECO:0000256" key="3">
    <source>
        <dbReference type="ARBA" id="ARBA00022448"/>
    </source>
</evidence>
<dbReference type="PROSITE" id="PS00216">
    <property type="entry name" value="SUGAR_TRANSPORT_1"/>
    <property type="match status" value="1"/>
</dbReference>
<feature type="domain" description="Major facilitator superfamily (MFS) profile" evidence="10">
    <location>
        <begin position="6"/>
        <end position="416"/>
    </location>
</feature>
<dbReference type="Pfam" id="PF07690">
    <property type="entry name" value="MFS_1"/>
    <property type="match status" value="1"/>
</dbReference>
<keyword evidence="6" id="KW-0769">Symport</keyword>
<feature type="transmembrane region" description="Helical" evidence="9">
    <location>
        <begin position="265"/>
        <end position="286"/>
    </location>
</feature>
<evidence type="ECO:0000256" key="6">
    <source>
        <dbReference type="ARBA" id="ARBA00022847"/>
    </source>
</evidence>
<dbReference type="FunFam" id="1.20.1250.20:FF:000001">
    <property type="entry name" value="Dicarboxylate MFS transporter"/>
    <property type="match status" value="1"/>
</dbReference>
<dbReference type="Pfam" id="PF00083">
    <property type="entry name" value="Sugar_tr"/>
    <property type="match status" value="1"/>
</dbReference>
<gene>
    <name evidence="11" type="ORF">TSA1_09370</name>
</gene>
<evidence type="ECO:0000256" key="8">
    <source>
        <dbReference type="ARBA" id="ARBA00023136"/>
    </source>
</evidence>
<accession>A0A2M6UN31</accession>
<evidence type="ECO:0000256" key="1">
    <source>
        <dbReference type="ARBA" id="ARBA00004651"/>
    </source>
</evidence>
<comment type="caution">
    <text evidence="11">The sequence shown here is derived from an EMBL/GenBank/DDBJ whole genome shotgun (WGS) entry which is preliminary data.</text>
</comment>
<dbReference type="SUPFAM" id="SSF103473">
    <property type="entry name" value="MFS general substrate transporter"/>
    <property type="match status" value="1"/>
</dbReference>
<evidence type="ECO:0000256" key="7">
    <source>
        <dbReference type="ARBA" id="ARBA00022989"/>
    </source>
</evidence>
<proteinExistence type="inferred from homology"/>
<keyword evidence="7 9" id="KW-1133">Transmembrane helix</keyword>
<dbReference type="InterPro" id="IPR036259">
    <property type="entry name" value="MFS_trans_sf"/>
</dbReference>
<name>A0A2M6UN31_9BRAD</name>
<dbReference type="InterPro" id="IPR005828">
    <property type="entry name" value="MFS_sugar_transport-like"/>
</dbReference>